<comment type="caution">
    <text evidence="6">The sequence shown here is derived from an EMBL/GenBank/DDBJ whole genome shotgun (WGS) entry which is preliminary data.</text>
</comment>
<evidence type="ECO:0000256" key="1">
    <source>
        <dbReference type="ARBA" id="ARBA00023015"/>
    </source>
</evidence>
<accession>A0A6G3XG59</accession>
<proteinExistence type="predicted"/>
<feature type="non-terminal residue" evidence="6">
    <location>
        <position position="71"/>
    </location>
</feature>
<feature type="modified residue" description="4-aspartylphosphate" evidence="4">
    <location>
        <position position="8"/>
    </location>
</feature>
<dbReference type="Gene3D" id="3.40.50.2300">
    <property type="match status" value="1"/>
</dbReference>
<dbReference type="GO" id="GO:0003677">
    <property type="term" value="F:DNA binding"/>
    <property type="evidence" value="ECO:0007669"/>
    <property type="project" value="UniProtKB-KW"/>
</dbReference>
<organism evidence="6">
    <name type="scientific">Streptomyces sp. SID7499</name>
    <dbReference type="NCBI Taxonomy" id="2706086"/>
    <lineage>
        <taxon>Bacteria</taxon>
        <taxon>Bacillati</taxon>
        <taxon>Actinomycetota</taxon>
        <taxon>Actinomycetes</taxon>
        <taxon>Kitasatosporales</taxon>
        <taxon>Streptomycetaceae</taxon>
        <taxon>Streptomyces</taxon>
    </lineage>
</organism>
<dbReference type="GO" id="GO:0000160">
    <property type="term" value="P:phosphorelay signal transduction system"/>
    <property type="evidence" value="ECO:0007669"/>
    <property type="project" value="InterPro"/>
</dbReference>
<name>A0A6G3XG59_9ACTN</name>
<dbReference type="InterPro" id="IPR058245">
    <property type="entry name" value="NreC/VraR/RcsB-like_REC"/>
</dbReference>
<feature type="domain" description="Response regulatory" evidence="5">
    <location>
        <begin position="1"/>
        <end position="71"/>
    </location>
</feature>
<evidence type="ECO:0000256" key="3">
    <source>
        <dbReference type="ARBA" id="ARBA00023163"/>
    </source>
</evidence>
<evidence type="ECO:0000313" key="6">
    <source>
        <dbReference type="EMBL" id="NEE16776.1"/>
    </source>
</evidence>
<keyword evidence="2" id="KW-0238">DNA-binding</keyword>
<dbReference type="SUPFAM" id="SSF52172">
    <property type="entry name" value="CheY-like"/>
    <property type="match status" value="1"/>
</dbReference>
<protein>
    <submittedName>
        <fullName evidence="6">Response regulator transcription factor</fullName>
    </submittedName>
</protein>
<dbReference type="PANTHER" id="PTHR43214">
    <property type="entry name" value="TWO-COMPONENT RESPONSE REGULATOR"/>
    <property type="match status" value="1"/>
</dbReference>
<dbReference type="CDD" id="cd17535">
    <property type="entry name" value="REC_NarL-like"/>
    <property type="match status" value="1"/>
</dbReference>
<gene>
    <name evidence="6" type="ORF">G3M58_61220</name>
</gene>
<dbReference type="EMBL" id="JAAGMN010006403">
    <property type="protein sequence ID" value="NEE16776.1"/>
    <property type="molecule type" value="Genomic_DNA"/>
</dbReference>
<dbReference type="InterPro" id="IPR011006">
    <property type="entry name" value="CheY-like_superfamily"/>
</dbReference>
<feature type="non-terminal residue" evidence="6">
    <location>
        <position position="1"/>
    </location>
</feature>
<keyword evidence="4" id="KW-0597">Phosphoprotein</keyword>
<dbReference type="PANTHER" id="PTHR43214:SF24">
    <property type="entry name" value="TRANSCRIPTIONAL REGULATORY PROTEIN NARL-RELATED"/>
    <property type="match status" value="1"/>
</dbReference>
<reference evidence="6" key="1">
    <citation type="submission" date="2020-01" db="EMBL/GenBank/DDBJ databases">
        <title>Insect and environment-associated Actinomycetes.</title>
        <authorList>
            <person name="Currrie C."/>
            <person name="Chevrette M."/>
            <person name="Carlson C."/>
            <person name="Stubbendieck R."/>
            <person name="Wendt-Pienkowski E."/>
        </authorList>
    </citation>
    <scope>NUCLEOTIDE SEQUENCE</scope>
    <source>
        <strain evidence="6">SID7499</strain>
    </source>
</reference>
<sequence length="71" mass="7838">RPDVVLMDIRMPEMNGIEATREIVARDADAKVLVLTTFDLDEYVYQALRAGASGFLLKDASARQLADGVRV</sequence>
<dbReference type="InterPro" id="IPR039420">
    <property type="entry name" value="WalR-like"/>
</dbReference>
<keyword evidence="1" id="KW-0805">Transcription regulation</keyword>
<dbReference type="Pfam" id="PF00072">
    <property type="entry name" value="Response_reg"/>
    <property type="match status" value="1"/>
</dbReference>
<evidence type="ECO:0000259" key="5">
    <source>
        <dbReference type="PROSITE" id="PS50110"/>
    </source>
</evidence>
<dbReference type="InterPro" id="IPR001789">
    <property type="entry name" value="Sig_transdc_resp-reg_receiver"/>
</dbReference>
<evidence type="ECO:0000256" key="2">
    <source>
        <dbReference type="ARBA" id="ARBA00023125"/>
    </source>
</evidence>
<dbReference type="AlphaFoldDB" id="A0A6G3XG59"/>
<evidence type="ECO:0000256" key="4">
    <source>
        <dbReference type="PROSITE-ProRule" id="PRU00169"/>
    </source>
</evidence>
<dbReference type="PROSITE" id="PS50110">
    <property type="entry name" value="RESPONSE_REGULATORY"/>
    <property type="match status" value="1"/>
</dbReference>
<keyword evidence="3" id="KW-0804">Transcription</keyword>